<dbReference type="InterPro" id="IPR037066">
    <property type="entry name" value="Plug_dom_sf"/>
</dbReference>
<keyword evidence="9" id="KW-0675">Receptor</keyword>
<dbReference type="GO" id="GO:0009279">
    <property type="term" value="C:cell outer membrane"/>
    <property type="evidence" value="ECO:0007669"/>
    <property type="project" value="UniProtKB-SubCell"/>
</dbReference>
<dbReference type="PROSITE" id="PS52016">
    <property type="entry name" value="TONB_DEPENDENT_REC_3"/>
    <property type="match status" value="1"/>
</dbReference>
<evidence type="ECO:0000256" key="3">
    <source>
        <dbReference type="ARBA" id="ARBA00022452"/>
    </source>
</evidence>
<evidence type="ECO:0000256" key="5">
    <source>
        <dbReference type="ARBA" id="ARBA00023136"/>
    </source>
</evidence>
<evidence type="ECO:0000313" key="9">
    <source>
        <dbReference type="EMBL" id="NLR93352.1"/>
    </source>
</evidence>
<keyword evidence="6 7" id="KW-0998">Cell outer membrane</keyword>
<dbReference type="InterPro" id="IPR012910">
    <property type="entry name" value="Plug_dom"/>
</dbReference>
<keyword evidence="3 7" id="KW-1134">Transmembrane beta strand</keyword>
<dbReference type="InterPro" id="IPR039426">
    <property type="entry name" value="TonB-dep_rcpt-like"/>
</dbReference>
<keyword evidence="10" id="KW-1185">Reference proteome</keyword>
<sequence>MNNYLLRVGVPHKVHLMLTLFCFLLFPKLLCAQDSRIIKGVVVDNNNSLPLPGVNVYIVGTTVGTITNFDGEYSLEVPSDKTELGFRYIGYIDQTVTIGNQKKIDISLSEDVMQLEEIVVVGYGTQERAKVTGAIATVDSETITSTPVYTADQALQGRATGVSVTNNGSPGSDPIVQIRGVMGTSGNNPLIVVDGIIVQGLGDLNPADIETMSVLKDASTTAIYGAQGANGVVVITTKKGKSGDIKIDIDGYRGVQMVQKQHEVMERDDYINYSRMWGNAAQGRLENEKYADISKYNTNWQDEIFQNGIIENYNVGLSGGGENTNYRISGNYMNQEGVLKNTGIERFMFRSNANYTKGRLKVAQTFSVSSTEKKPEQTSAGRSALEHAIKMPPYLTPYNASNLGGFQGTDIQLDGQDAENPVRVLEHTEISNKRVNLMGTLSAELELFQGFSIKGQGGIDYFNYNNDLFSPSYDDGSALARPTRSLIEKGYGSHAMMTLIGQATYNKQFGKHNVNAVAVVERIEKKNMNAGTSSFNEITNEIKNTTNTDLTGGSFTVDYGKLGYLGRINYDYDGRYLFAASYRRDASSRFGSNNRWAGFYSVSLGWNVLDEAFIPDSEWMSQLKLRGSYGSVGNDNIGDYRYSASIVSGNHSYVFNGANGVYQAFGTTAGNLPNPDLRWETTYMTNVGVDLGFFEDRLTLSAEYYKNESNDLLINVRQVSSIGGVNATQAKNAGSAQVSGFEFNLGIKNQEKALKWSTNLNISTMENIVNDLGGEILYEGYYENNGSILRTIEGEPLRHFYGYQTLGIFRSWEEIYTSPVQTSNTAPGDIKFKDISGPDGTPDGVIDHYDQTIIGNPTPDIVFGLNMDFSYKNFDLNIFFNGTYGNEIYNTTRWYLEGGQRFFNANPKMLDAWTPENPDSDVPRLSESGDNLRTSNRFVEDGSYLRLKNVTLGYTLPKKVLSKYISRCRFYVSGQNVFTVTKYSGLDPEVGAAAASGNNPAETGIDRGNYPTPLTIIGGLQLNF</sequence>
<dbReference type="AlphaFoldDB" id="A0A7X8SNF7"/>
<dbReference type="InterPro" id="IPR008969">
    <property type="entry name" value="CarboxyPept-like_regulatory"/>
</dbReference>
<evidence type="ECO:0000256" key="7">
    <source>
        <dbReference type="PROSITE-ProRule" id="PRU01360"/>
    </source>
</evidence>
<dbReference type="InterPro" id="IPR023997">
    <property type="entry name" value="TonB-dep_OMP_SusC/RagA_CS"/>
</dbReference>
<keyword evidence="4 7" id="KW-0812">Transmembrane</keyword>
<dbReference type="SUPFAM" id="SSF49464">
    <property type="entry name" value="Carboxypeptidase regulatory domain-like"/>
    <property type="match status" value="1"/>
</dbReference>
<evidence type="ECO:0000313" key="10">
    <source>
        <dbReference type="Proteomes" id="UP000585050"/>
    </source>
</evidence>
<dbReference type="NCBIfam" id="TIGR04057">
    <property type="entry name" value="SusC_RagA_signa"/>
    <property type="match status" value="1"/>
</dbReference>
<organism evidence="9 10">
    <name type="scientific">Flammeovirga agarivorans</name>
    <dbReference type="NCBI Taxonomy" id="2726742"/>
    <lineage>
        <taxon>Bacteria</taxon>
        <taxon>Pseudomonadati</taxon>
        <taxon>Bacteroidota</taxon>
        <taxon>Cytophagia</taxon>
        <taxon>Cytophagales</taxon>
        <taxon>Flammeovirgaceae</taxon>
        <taxon>Flammeovirga</taxon>
    </lineage>
</organism>
<dbReference type="Proteomes" id="UP000585050">
    <property type="component" value="Unassembled WGS sequence"/>
</dbReference>
<keyword evidence="5 7" id="KW-0472">Membrane</keyword>
<dbReference type="RefSeq" id="WP_168884065.1">
    <property type="nucleotide sequence ID" value="NZ_JABAIL010000006.1"/>
</dbReference>
<gene>
    <name evidence="9" type="ORF">HGP29_19305</name>
</gene>
<comment type="caution">
    <text evidence="9">The sequence shown here is derived from an EMBL/GenBank/DDBJ whole genome shotgun (WGS) entry which is preliminary data.</text>
</comment>
<evidence type="ECO:0000256" key="4">
    <source>
        <dbReference type="ARBA" id="ARBA00022692"/>
    </source>
</evidence>
<accession>A0A7X8SNF7</accession>
<dbReference type="InterPro" id="IPR036942">
    <property type="entry name" value="Beta-barrel_TonB_sf"/>
</dbReference>
<feature type="domain" description="TonB-dependent receptor plug" evidence="8">
    <location>
        <begin position="129"/>
        <end position="232"/>
    </location>
</feature>
<evidence type="ECO:0000259" key="8">
    <source>
        <dbReference type="Pfam" id="PF07715"/>
    </source>
</evidence>
<evidence type="ECO:0000256" key="1">
    <source>
        <dbReference type="ARBA" id="ARBA00004571"/>
    </source>
</evidence>
<comment type="similarity">
    <text evidence="7">Belongs to the TonB-dependent receptor family.</text>
</comment>
<comment type="subcellular location">
    <subcellularLocation>
        <location evidence="1 7">Cell outer membrane</location>
        <topology evidence="1 7">Multi-pass membrane protein</topology>
    </subcellularLocation>
</comment>
<evidence type="ECO:0000256" key="6">
    <source>
        <dbReference type="ARBA" id="ARBA00023237"/>
    </source>
</evidence>
<proteinExistence type="inferred from homology"/>
<dbReference type="Gene3D" id="2.60.40.1120">
    <property type="entry name" value="Carboxypeptidase-like, regulatory domain"/>
    <property type="match status" value="1"/>
</dbReference>
<dbReference type="NCBIfam" id="TIGR04056">
    <property type="entry name" value="OMP_RagA_SusC"/>
    <property type="match status" value="1"/>
</dbReference>
<reference evidence="9 10" key="1">
    <citation type="submission" date="2020-04" db="EMBL/GenBank/DDBJ databases">
        <title>Flammeovirga sp. SR4, a novel species isolated from seawater.</title>
        <authorList>
            <person name="Wang X."/>
        </authorList>
    </citation>
    <scope>NUCLEOTIDE SEQUENCE [LARGE SCALE GENOMIC DNA]</scope>
    <source>
        <strain evidence="9 10">SR4</strain>
    </source>
</reference>
<dbReference type="Pfam" id="PF07715">
    <property type="entry name" value="Plug"/>
    <property type="match status" value="1"/>
</dbReference>
<keyword evidence="2 7" id="KW-0813">Transport</keyword>
<dbReference type="EMBL" id="JABAIL010000006">
    <property type="protein sequence ID" value="NLR93352.1"/>
    <property type="molecule type" value="Genomic_DNA"/>
</dbReference>
<protein>
    <submittedName>
        <fullName evidence="9">TonB-dependent receptor</fullName>
    </submittedName>
</protein>
<dbReference type="Pfam" id="PF13715">
    <property type="entry name" value="CarbopepD_reg_2"/>
    <property type="match status" value="1"/>
</dbReference>
<dbReference type="Gene3D" id="2.170.130.10">
    <property type="entry name" value="TonB-dependent receptor, plug domain"/>
    <property type="match status" value="1"/>
</dbReference>
<evidence type="ECO:0000256" key="2">
    <source>
        <dbReference type="ARBA" id="ARBA00022448"/>
    </source>
</evidence>
<dbReference type="Gene3D" id="2.40.170.20">
    <property type="entry name" value="TonB-dependent receptor, beta-barrel domain"/>
    <property type="match status" value="1"/>
</dbReference>
<dbReference type="SUPFAM" id="SSF56935">
    <property type="entry name" value="Porins"/>
    <property type="match status" value="1"/>
</dbReference>
<name>A0A7X8SNF7_9BACT</name>
<dbReference type="InterPro" id="IPR023996">
    <property type="entry name" value="TonB-dep_OMP_SusC/RagA"/>
</dbReference>